<feature type="transmembrane region" description="Helical" evidence="1">
    <location>
        <begin position="32"/>
        <end position="55"/>
    </location>
</feature>
<feature type="domain" description="DUF1468" evidence="2">
    <location>
        <begin position="10"/>
        <end position="139"/>
    </location>
</feature>
<dbReference type="InterPro" id="IPR009936">
    <property type="entry name" value="DUF1468"/>
</dbReference>
<evidence type="ECO:0000256" key="1">
    <source>
        <dbReference type="SAM" id="Phobius"/>
    </source>
</evidence>
<proteinExistence type="predicted"/>
<feature type="transmembrane region" description="Helical" evidence="1">
    <location>
        <begin position="116"/>
        <end position="138"/>
    </location>
</feature>
<sequence>MRPGRGLTVTLFVVSVVYLLGALRISTPEGQYAAVGPGAFPLAIGLGLVCCLLWMGLRPDRGPRVVVVDWRAGVLSAAVFLIYLILLDVVGYLAATVPFVTIESRLLGSRAWRRDLIVSVAITASVYALFQLVLGFRLPPGLFG</sequence>
<organism evidence="3">
    <name type="scientific">marine metagenome</name>
    <dbReference type="NCBI Taxonomy" id="408172"/>
    <lineage>
        <taxon>unclassified sequences</taxon>
        <taxon>metagenomes</taxon>
        <taxon>ecological metagenomes</taxon>
    </lineage>
</organism>
<dbReference type="EMBL" id="UINC01002403">
    <property type="protein sequence ID" value="SUZ96318.1"/>
    <property type="molecule type" value="Genomic_DNA"/>
</dbReference>
<keyword evidence="1" id="KW-1133">Transmembrane helix</keyword>
<accession>A0A381RZ35</accession>
<feature type="transmembrane region" description="Helical" evidence="1">
    <location>
        <begin position="6"/>
        <end position="25"/>
    </location>
</feature>
<protein>
    <recommendedName>
        <fullName evidence="2">DUF1468 domain-containing protein</fullName>
    </recommendedName>
</protein>
<feature type="transmembrane region" description="Helical" evidence="1">
    <location>
        <begin position="75"/>
        <end position="95"/>
    </location>
</feature>
<gene>
    <name evidence="3" type="ORF">METZ01_LOCUS49172</name>
</gene>
<evidence type="ECO:0000259" key="2">
    <source>
        <dbReference type="Pfam" id="PF07331"/>
    </source>
</evidence>
<dbReference type="AlphaFoldDB" id="A0A381RZ35"/>
<evidence type="ECO:0000313" key="3">
    <source>
        <dbReference type="EMBL" id="SUZ96318.1"/>
    </source>
</evidence>
<keyword evidence="1" id="KW-0472">Membrane</keyword>
<dbReference type="Pfam" id="PF07331">
    <property type="entry name" value="TctB"/>
    <property type="match status" value="1"/>
</dbReference>
<name>A0A381RZ35_9ZZZZ</name>
<keyword evidence="1" id="KW-0812">Transmembrane</keyword>
<reference evidence="3" key="1">
    <citation type="submission" date="2018-05" db="EMBL/GenBank/DDBJ databases">
        <authorList>
            <person name="Lanie J.A."/>
            <person name="Ng W.-L."/>
            <person name="Kazmierczak K.M."/>
            <person name="Andrzejewski T.M."/>
            <person name="Davidsen T.M."/>
            <person name="Wayne K.J."/>
            <person name="Tettelin H."/>
            <person name="Glass J.I."/>
            <person name="Rusch D."/>
            <person name="Podicherti R."/>
            <person name="Tsui H.-C.T."/>
            <person name="Winkler M.E."/>
        </authorList>
    </citation>
    <scope>NUCLEOTIDE SEQUENCE</scope>
</reference>